<dbReference type="HAMAP" id="MF_00328">
    <property type="entry name" value="Guanylate_kinase"/>
    <property type="match status" value="1"/>
</dbReference>
<evidence type="ECO:0000256" key="7">
    <source>
        <dbReference type="ARBA" id="ARBA00022777"/>
    </source>
</evidence>
<evidence type="ECO:0000256" key="1">
    <source>
        <dbReference type="ARBA" id="ARBA00003531"/>
    </source>
</evidence>
<dbReference type="InterPro" id="IPR008145">
    <property type="entry name" value="GK/Ca_channel_bsu"/>
</dbReference>
<dbReference type="Gene3D" id="3.40.50.300">
    <property type="entry name" value="P-loop containing nucleotide triphosphate hydrolases"/>
    <property type="match status" value="1"/>
</dbReference>
<organism evidence="12 13">
    <name type="scientific">Ruminococcus bromii</name>
    <dbReference type="NCBI Taxonomy" id="40518"/>
    <lineage>
        <taxon>Bacteria</taxon>
        <taxon>Bacillati</taxon>
        <taxon>Bacillota</taxon>
        <taxon>Clostridia</taxon>
        <taxon>Eubacteriales</taxon>
        <taxon>Oscillospiraceae</taxon>
        <taxon>Ruminococcus</taxon>
    </lineage>
</organism>
<keyword evidence="7 11" id="KW-0418">Kinase</keyword>
<dbReference type="PANTHER" id="PTHR23117:SF13">
    <property type="entry name" value="GUANYLATE KINASE"/>
    <property type="match status" value="1"/>
</dbReference>
<dbReference type="InterPro" id="IPR020590">
    <property type="entry name" value="Guanylate_kinase_CS"/>
</dbReference>
<dbReference type="InterPro" id="IPR017665">
    <property type="entry name" value="Guanylate_kinase"/>
</dbReference>
<dbReference type="Pfam" id="PF00625">
    <property type="entry name" value="Guanylate_kin"/>
    <property type="match status" value="1"/>
</dbReference>
<evidence type="ECO:0000256" key="9">
    <source>
        <dbReference type="ARBA" id="ARBA00030128"/>
    </source>
</evidence>
<gene>
    <name evidence="11 12" type="primary">gmk</name>
    <name evidence="12" type="ORF">RBATCC27255_01280</name>
</gene>
<evidence type="ECO:0000313" key="13">
    <source>
        <dbReference type="Proteomes" id="UP000233425"/>
    </source>
</evidence>
<evidence type="ECO:0000256" key="10">
    <source>
        <dbReference type="ARBA" id="ARBA00048594"/>
    </source>
</evidence>
<dbReference type="GO" id="GO:0004385">
    <property type="term" value="F:GMP kinase activity"/>
    <property type="evidence" value="ECO:0007669"/>
    <property type="project" value="UniProtKB-UniRule"/>
</dbReference>
<evidence type="ECO:0000256" key="3">
    <source>
        <dbReference type="ARBA" id="ARBA00012961"/>
    </source>
</evidence>
<dbReference type="EC" id="2.7.4.8" evidence="3 11"/>
<name>A0A2N0UMK8_9FIRM</name>
<dbReference type="Gene3D" id="3.30.63.10">
    <property type="entry name" value="Guanylate Kinase phosphate binding domain"/>
    <property type="match status" value="1"/>
</dbReference>
<protein>
    <recommendedName>
        <fullName evidence="4 11">Guanylate kinase</fullName>
        <ecNumber evidence="3 11">2.7.4.8</ecNumber>
    </recommendedName>
    <alternativeName>
        <fullName evidence="9 11">GMP kinase</fullName>
    </alternativeName>
</protein>
<comment type="caution">
    <text evidence="12">The sequence shown here is derived from an EMBL/GenBank/DDBJ whole genome shotgun (WGS) entry which is preliminary data.</text>
</comment>
<dbReference type="EMBL" id="NNSR01000063">
    <property type="protein sequence ID" value="PKD28226.1"/>
    <property type="molecule type" value="Genomic_DNA"/>
</dbReference>
<evidence type="ECO:0000256" key="2">
    <source>
        <dbReference type="ARBA" id="ARBA00005790"/>
    </source>
</evidence>
<dbReference type="RefSeq" id="WP_015523741.1">
    <property type="nucleotide sequence ID" value="NZ_CABMMZ010000063.1"/>
</dbReference>
<evidence type="ECO:0000313" key="12">
    <source>
        <dbReference type="EMBL" id="PKD28226.1"/>
    </source>
</evidence>
<dbReference type="GeneID" id="93769231"/>
<dbReference type="Proteomes" id="UP000233425">
    <property type="component" value="Unassembled WGS sequence"/>
</dbReference>
<dbReference type="CDD" id="cd00071">
    <property type="entry name" value="GMPK"/>
    <property type="match status" value="1"/>
</dbReference>
<keyword evidence="5 11" id="KW-0808">Transferase</keyword>
<dbReference type="NCBIfam" id="TIGR03263">
    <property type="entry name" value="guanyl_kin"/>
    <property type="match status" value="1"/>
</dbReference>
<evidence type="ECO:0000256" key="6">
    <source>
        <dbReference type="ARBA" id="ARBA00022741"/>
    </source>
</evidence>
<comment type="similarity">
    <text evidence="2 11">Belongs to the guanylate kinase family.</text>
</comment>
<comment type="subcellular location">
    <subcellularLocation>
        <location evidence="11">Cytoplasm</location>
    </subcellularLocation>
</comment>
<dbReference type="FunFam" id="3.30.63.10:FF:000002">
    <property type="entry name" value="Guanylate kinase 1"/>
    <property type="match status" value="1"/>
</dbReference>
<dbReference type="InterPro" id="IPR027417">
    <property type="entry name" value="P-loop_NTPase"/>
</dbReference>
<dbReference type="SUPFAM" id="SSF52540">
    <property type="entry name" value="P-loop containing nucleoside triphosphate hydrolases"/>
    <property type="match status" value="1"/>
</dbReference>
<comment type="catalytic activity">
    <reaction evidence="10 11">
        <text>GMP + ATP = GDP + ADP</text>
        <dbReference type="Rhea" id="RHEA:20780"/>
        <dbReference type="ChEBI" id="CHEBI:30616"/>
        <dbReference type="ChEBI" id="CHEBI:58115"/>
        <dbReference type="ChEBI" id="CHEBI:58189"/>
        <dbReference type="ChEBI" id="CHEBI:456216"/>
        <dbReference type="EC" id="2.7.4.8"/>
    </reaction>
</comment>
<evidence type="ECO:0000256" key="4">
    <source>
        <dbReference type="ARBA" id="ARBA00016296"/>
    </source>
</evidence>
<accession>A0A2N0UMK8</accession>
<reference evidence="12" key="1">
    <citation type="journal article" date="2018" name="Environ. Microbiol.">
        <title>Sporulation capability and amylosome conservation among diverse human colonic and rumen isolates of the keystone starch-degrader Ruminococcus bromii.</title>
        <authorList>
            <person name="Mukhopadhya I."/>
            <person name="Morais S."/>
            <person name="Laverde-Gomez J."/>
            <person name="Sheridan P.O."/>
            <person name="Walker A.W."/>
            <person name="Kelly W."/>
            <person name="Klieve A.V."/>
            <person name="Ouwerkerk D."/>
            <person name="Duncan S.H."/>
            <person name="Louis P."/>
            <person name="Koropatkin N."/>
            <person name="Cockburn D."/>
            <person name="Kibler R."/>
            <person name="Cooper P.J."/>
            <person name="Sandoval C."/>
            <person name="Crost E."/>
            <person name="Juge N."/>
            <person name="Bayer E.A."/>
            <person name="Flint H.J."/>
        </authorList>
    </citation>
    <scope>NUCLEOTIDE SEQUENCE [LARGE SCALE GENOMIC DNA]</scope>
    <source>
        <strain evidence="12">ATCC 27255</strain>
    </source>
</reference>
<proteinExistence type="inferred from homology"/>
<dbReference type="GO" id="GO:0005524">
    <property type="term" value="F:ATP binding"/>
    <property type="evidence" value="ECO:0007669"/>
    <property type="project" value="UniProtKB-UniRule"/>
</dbReference>
<evidence type="ECO:0000256" key="5">
    <source>
        <dbReference type="ARBA" id="ARBA00022679"/>
    </source>
</evidence>
<dbReference type="AlphaFoldDB" id="A0A2N0UMK8"/>
<sequence length="193" mass="22204">MSINRKGNLILFTGSSGVGKGTIIKELLDRDKNIRLSVSNTTREPREGEIDGVHYNFLTREQFNDVLKKDGYLEHAEFCGNLYGTPKKQVEDMLNQGYDVLLEIEVKGGLQILDKYPDILSIFILPPSMESLERRLRRRGTEDEETIRKRLAQAAEEISYKDRYKYNVVNGDLETAINEVLDILHKEDENLIK</sequence>
<dbReference type="SMART" id="SM00072">
    <property type="entry name" value="GuKc"/>
    <property type="match status" value="1"/>
</dbReference>
<dbReference type="GO" id="GO:0005829">
    <property type="term" value="C:cytosol"/>
    <property type="evidence" value="ECO:0007669"/>
    <property type="project" value="TreeGrafter"/>
</dbReference>
<feature type="binding site" evidence="11">
    <location>
        <begin position="14"/>
        <end position="21"/>
    </location>
    <ligand>
        <name>ATP</name>
        <dbReference type="ChEBI" id="CHEBI:30616"/>
    </ligand>
</feature>
<evidence type="ECO:0000256" key="8">
    <source>
        <dbReference type="ARBA" id="ARBA00022840"/>
    </source>
</evidence>
<keyword evidence="6 11" id="KW-0547">Nucleotide-binding</keyword>
<dbReference type="PROSITE" id="PS00856">
    <property type="entry name" value="GUANYLATE_KINASE_1"/>
    <property type="match status" value="1"/>
</dbReference>
<dbReference type="PROSITE" id="PS50052">
    <property type="entry name" value="GUANYLATE_KINASE_2"/>
    <property type="match status" value="1"/>
</dbReference>
<comment type="function">
    <text evidence="1 11">Essential for recycling GMP and indirectly, cGMP.</text>
</comment>
<keyword evidence="8 11" id="KW-0067">ATP-binding</keyword>
<evidence type="ECO:0000256" key="11">
    <source>
        <dbReference type="HAMAP-Rule" id="MF_00328"/>
    </source>
</evidence>
<keyword evidence="11" id="KW-0963">Cytoplasm</keyword>
<keyword evidence="13" id="KW-1185">Reference proteome</keyword>
<dbReference type="InterPro" id="IPR008144">
    <property type="entry name" value="Guanylate_kin-like_dom"/>
</dbReference>
<dbReference type="PANTHER" id="PTHR23117">
    <property type="entry name" value="GUANYLATE KINASE-RELATED"/>
    <property type="match status" value="1"/>
</dbReference>